<dbReference type="HGNC" id="HGNC:27564">
    <property type="gene designation" value="CCDC57"/>
</dbReference>
<keyword evidence="3" id="KW-1185">Reference proteome</keyword>
<dbReference type="Proteomes" id="UP000005640">
    <property type="component" value="Chromosome 17"/>
</dbReference>
<reference evidence="2 3" key="1">
    <citation type="journal article" date="2001" name="Nature">
        <title>Initial sequencing and analysis of the human genome.</title>
        <authorList>
            <consortium name="International Human Genome Sequencing Consortium"/>
            <person name="Lander E.S."/>
            <person name="Linton L.M."/>
            <person name="Birren B."/>
            <person name="Nusbaum C."/>
            <person name="Zody M.C."/>
            <person name="Baldwin J."/>
            <person name="Devon K."/>
            <person name="Dewar K."/>
            <person name="Doyle M."/>
            <person name="FitzHugh W."/>
            <person name="Funke R."/>
            <person name="Gage D."/>
            <person name="Harris K."/>
            <person name="Heaford A."/>
            <person name="Howland J."/>
            <person name="Kann L."/>
            <person name="Lehoczky J."/>
            <person name="LeVine R."/>
            <person name="McEwan P."/>
            <person name="McKernan K."/>
            <person name="Meldrim J."/>
            <person name="Mesirov J.P."/>
            <person name="Miranda C."/>
            <person name="Morris W."/>
            <person name="Naylor J."/>
            <person name="Raymond C."/>
            <person name="Rosetti M."/>
            <person name="Santos R."/>
            <person name="Sheridan A."/>
            <person name="Sougnez C."/>
            <person name="Stange-Thomann N."/>
            <person name="Stojanovic N."/>
            <person name="Subramanian A."/>
            <person name="Wyman D."/>
            <person name="Rogers J."/>
            <person name="Sulston J."/>
            <person name="Ainscough R."/>
            <person name="Beck S."/>
            <person name="Bentley D."/>
            <person name="Burton J."/>
            <person name="Clee C."/>
            <person name="Carter N."/>
            <person name="Coulson A."/>
            <person name="Deadman R."/>
            <person name="Deloukas P."/>
            <person name="Dunham A."/>
            <person name="Dunham I."/>
            <person name="Durbin R."/>
            <person name="French L."/>
            <person name="Grafham D."/>
            <person name="Gregory S."/>
            <person name="Hubbard T."/>
            <person name="Humphray S."/>
            <person name="Hunt A."/>
            <person name="Jones M."/>
            <person name="Lloyd C."/>
            <person name="McMurray A."/>
            <person name="Matthews L."/>
            <person name="Mercer S."/>
            <person name="Milne S."/>
            <person name="Mullikin J.C."/>
            <person name="Mungall A."/>
            <person name="Plumb R."/>
            <person name="Ross M."/>
            <person name="Shownkeen R."/>
            <person name="Sims S."/>
            <person name="Waterston R.H."/>
            <person name="Wilson R.K."/>
            <person name="Hillier L.W."/>
            <person name="McPherson J.D."/>
            <person name="Marra M.A."/>
            <person name="Mardis E.R."/>
            <person name="Fulton L.A."/>
            <person name="Chinwalla A.T."/>
            <person name="Pepin K.H."/>
            <person name="Gish W.R."/>
            <person name="Chissoe S.L."/>
            <person name="Wendl M.C."/>
            <person name="Delehaunty K.D."/>
            <person name="Miner T.L."/>
            <person name="Delehaunty A."/>
            <person name="Kramer J.B."/>
            <person name="Cook L.L."/>
            <person name="Fulton R.S."/>
            <person name="Johnson D.L."/>
            <person name="Minx P.J."/>
            <person name="Clifton S.W."/>
            <person name="Hawkins T."/>
            <person name="Branscomb E."/>
            <person name="Predki P."/>
            <person name="Richardson P."/>
            <person name="Wenning S."/>
            <person name="Slezak T."/>
            <person name="Doggett N."/>
            <person name="Cheng J.F."/>
            <person name="Olsen A."/>
            <person name="Lucas S."/>
            <person name="Elkin C."/>
            <person name="Uberbacher E."/>
            <person name="Frazier M."/>
            <person name="Gibbs R.A."/>
            <person name="Muzny D.M."/>
            <person name="Scherer S.E."/>
            <person name="Bouck J.B."/>
            <person name="Sodergren E.J."/>
            <person name="Worley K.C."/>
            <person name="Rives C.M."/>
            <person name="Gorrell J.H."/>
            <person name="Metzker M.L."/>
            <person name="Naylor S.L."/>
            <person name="Kucherlapati R.S."/>
            <person name="Nelson D.L."/>
            <person name="Weinstock G.M."/>
            <person name="Sakaki Y."/>
            <person name="Fujiyama A."/>
            <person name="Hattori M."/>
            <person name="Yada T."/>
            <person name="Toyoda A."/>
            <person name="Itoh T."/>
            <person name="Kawagoe C."/>
            <person name="Watanabe H."/>
            <person name="Totoki Y."/>
            <person name="Taylor T."/>
            <person name="Weissenbach J."/>
            <person name="Heilig R."/>
            <person name="Saurin W."/>
            <person name="Artiguenave F."/>
            <person name="Brottier P."/>
            <person name="Bruls T."/>
            <person name="Pelletier E."/>
            <person name="Robert C."/>
            <person name="Wincker P."/>
            <person name="Smith D.R."/>
            <person name="Doucette-Stamm L."/>
            <person name="Rubenfield M."/>
            <person name="Weinstock K."/>
            <person name="Lee H.M."/>
            <person name="Dubois J."/>
            <person name="Rosenthal A."/>
            <person name="Platzer M."/>
            <person name="Nyakatura G."/>
            <person name="Taudien S."/>
            <person name="Rump A."/>
            <person name="Yang H."/>
            <person name="Yu J."/>
            <person name="Wang J."/>
            <person name="Huang G."/>
            <person name="Gu J."/>
            <person name="Hood L."/>
            <person name="Rowen L."/>
            <person name="Madan A."/>
            <person name="Qin S."/>
            <person name="Davis R.W."/>
            <person name="Federspiel N.A."/>
            <person name="Abola A.P."/>
            <person name="Proctor M.J."/>
            <person name="Myers R.M."/>
            <person name="Schmutz J."/>
            <person name="Dickson M."/>
            <person name="Grimwood J."/>
            <person name="Cox D.R."/>
            <person name="Olson M.V."/>
            <person name="Kaul R."/>
            <person name="Raymond C."/>
            <person name="Shimizu N."/>
            <person name="Kawasaki K."/>
            <person name="Minoshima S."/>
            <person name="Evans G.A."/>
            <person name="Athanasiou M."/>
            <person name="Schultz R."/>
            <person name="Roe B.A."/>
            <person name="Chen F."/>
            <person name="Pan H."/>
            <person name="Ramser J."/>
            <person name="Lehrach H."/>
            <person name="Reinhardt R."/>
            <person name="McCombie W.R."/>
            <person name="de la Bastide M."/>
            <person name="Dedhia N."/>
            <person name="Blocker H."/>
            <person name="Hornischer K."/>
            <person name="Nordsiek G."/>
            <person name="Agarwala R."/>
            <person name="Aravind L."/>
            <person name="Bailey J.A."/>
            <person name="Bateman A."/>
            <person name="Batzoglou S."/>
            <person name="Birney E."/>
            <person name="Bork P."/>
            <person name="Brown D.G."/>
            <person name="Burge C.B."/>
            <person name="Cerutti L."/>
            <person name="Chen H.C."/>
            <person name="Church D."/>
            <person name="Clamp M."/>
            <person name="Copley R.R."/>
            <person name="Doerks T."/>
            <person name="Eddy S.R."/>
            <person name="Eichler E.E."/>
            <person name="Furey T.S."/>
            <person name="Galagan J."/>
            <person name="Gilbert J.G."/>
            <person name="Harmon C."/>
            <person name="Hayashizaki Y."/>
            <person name="Haussler D."/>
            <person name="Hermjakob H."/>
            <person name="Hokamp K."/>
            <person name="Jang W."/>
            <person name="Johnson L.S."/>
            <person name="Jones T.A."/>
            <person name="Kasif S."/>
            <person name="Kaspryzk A."/>
            <person name="Kennedy S."/>
            <person name="Kent W.J."/>
            <person name="Kitts P."/>
            <person name="Koonin E.V."/>
            <person name="Korf I."/>
            <person name="Kulp D."/>
            <person name="Lancet D."/>
            <person name="Lowe T.M."/>
            <person name="McLysaght A."/>
            <person name="Mikkelsen T."/>
            <person name="Moran J.V."/>
            <person name="Mulder N."/>
            <person name="Pollara V.J."/>
            <person name="Ponting C.P."/>
            <person name="Schuler G."/>
            <person name="Schultz J."/>
            <person name="Slater G."/>
            <person name="Smit A.F."/>
            <person name="Stupka E."/>
            <person name="Szustakowski J."/>
            <person name="Thierry-Mieg D."/>
            <person name="Thierry-Mieg J."/>
            <person name="Wagner L."/>
            <person name="Wallis J."/>
            <person name="Wheeler R."/>
            <person name="Williams A."/>
            <person name="Wolf Y.I."/>
            <person name="Wolfe K.H."/>
            <person name="Yang S.P."/>
            <person name="Yeh R.F."/>
            <person name="Collins F."/>
            <person name="Guyer M.S."/>
            <person name="Peterson J."/>
            <person name="Felsenfeld A."/>
            <person name="Wetterstrand K.A."/>
            <person name="Patrinos A."/>
            <person name="Morgan M.J."/>
            <person name="de Jong P."/>
            <person name="Catanese J.J."/>
            <person name="Osoegawa K."/>
            <person name="Shizuya H."/>
            <person name="Choi S."/>
            <person name="Chen Y.J."/>
        </authorList>
    </citation>
    <scope>NUCLEOTIDE SEQUENCE [LARGE SCALE GENOMIC DNA]</scope>
</reference>
<dbReference type="EMBL" id="AC129510">
    <property type="status" value="NOT_ANNOTATED_CDS"/>
    <property type="molecule type" value="Genomic_DNA"/>
</dbReference>
<feature type="compositionally biased region" description="Polar residues" evidence="1">
    <location>
        <begin position="29"/>
        <end position="40"/>
    </location>
</feature>
<reference evidence="2" key="5">
    <citation type="submission" date="2025-09" db="UniProtKB">
        <authorList>
            <consortium name="Ensembl"/>
        </authorList>
    </citation>
    <scope>IDENTIFICATION</scope>
</reference>
<reference evidence="2 3" key="3">
    <citation type="journal article" date="2006" name="Nature">
        <title>DNA sequence of human chromosome 17 and analysis of rearrangement in the human lineage.</title>
        <authorList>
            <person name="Zody M.C."/>
            <person name="Garber M."/>
            <person name="Adams D.J."/>
            <person name="Sharpe T."/>
            <person name="Harrow J."/>
            <person name="Lupski J.R."/>
            <person name="Nicholson C."/>
            <person name="Searle S.M."/>
            <person name="Wilming L."/>
            <person name="Young S.K."/>
            <person name="Abouelleil A."/>
            <person name="Allen N.R."/>
            <person name="Bi W."/>
            <person name="Bloom T."/>
            <person name="Borowsky M.L."/>
            <person name="Bugalter B.E."/>
            <person name="Butler J."/>
            <person name="Chang J.L."/>
            <person name="Chen C.K."/>
            <person name="Cook A."/>
            <person name="Corum B."/>
            <person name="Cuomo C.A."/>
            <person name="de Jong P.J."/>
            <person name="DeCaprio D."/>
            <person name="Dewar K."/>
            <person name="FitzGerald M."/>
            <person name="Gilbert J."/>
            <person name="Gibson R."/>
            <person name="Gnerre S."/>
            <person name="Goldstein S."/>
            <person name="Grafham D.V."/>
            <person name="Grocock R."/>
            <person name="Hafez N."/>
            <person name="Hagopian D.S."/>
            <person name="Hart E."/>
            <person name="Norman C.H."/>
            <person name="Humphray S."/>
            <person name="Jaffe D.B."/>
            <person name="Jones M."/>
            <person name="Kamal M."/>
            <person name="Khodiyar V.K."/>
            <person name="LaButti K."/>
            <person name="Laird G."/>
            <person name="Lehoczky J."/>
            <person name="Liu X."/>
            <person name="Lokyitsang T."/>
            <person name="Loveland J."/>
            <person name="Lui A."/>
            <person name="Macdonald P."/>
            <person name="Major J.E."/>
            <person name="Matthews L."/>
            <person name="Mauceli E."/>
            <person name="McCarroll S.A."/>
            <person name="Mihalev A.H."/>
            <person name="Mudge J."/>
            <person name="Nguyen C."/>
            <person name="Nicol R."/>
            <person name="O'Leary S.B."/>
            <person name="Osoegawa K."/>
            <person name="Schwartz D.C."/>
            <person name="Shaw-Smith C."/>
            <person name="Stankiewicz P."/>
            <person name="Steward C."/>
            <person name="Swarbreck D."/>
            <person name="Venkataraman V."/>
            <person name="Whittaker C.A."/>
            <person name="Yang X."/>
            <person name="Zimmer A.R."/>
            <person name="Bradley A."/>
            <person name="Hubbard T."/>
            <person name="Birren B.W."/>
            <person name="Rogers J."/>
            <person name="Lander E.S."/>
            <person name="Nusbaum C."/>
        </authorList>
    </citation>
    <scope>NUCLEOTIDE SEQUENCE [LARGE SCALE GENOMIC DNA]</scope>
</reference>
<dbReference type="ChiTaRS" id="CCDC57">
    <property type="organism name" value="human"/>
</dbReference>
<dbReference type="AlphaFoldDB" id="J3QQX7"/>
<dbReference type="Ensembl" id="ENST00000583593.2">
    <property type="protein sequence ID" value="ENSP00000463946.1"/>
    <property type="gene ID" value="ENSG00000176155.21"/>
</dbReference>
<reference evidence="2" key="4">
    <citation type="submission" date="2025-08" db="UniProtKB">
        <authorList>
            <consortium name="Ensembl"/>
        </authorList>
    </citation>
    <scope>IDENTIFICATION</scope>
</reference>
<dbReference type="HOGENOM" id="CLU_3055629_0_0_1"/>
<feature type="non-terminal residue" evidence="2">
    <location>
        <position position="1"/>
    </location>
</feature>
<dbReference type="GeneTree" id="ENSGT00940000153251"/>
<dbReference type="EMBL" id="AC135056">
    <property type="status" value="NOT_ANNOTATED_CDS"/>
    <property type="molecule type" value="Genomic_DNA"/>
</dbReference>
<protein>
    <submittedName>
        <fullName evidence="2">Coiled-coil domain containing 57</fullName>
    </submittedName>
</protein>
<dbReference type="EMBL" id="AC132872">
    <property type="status" value="NOT_ANNOTATED_CDS"/>
    <property type="molecule type" value="Genomic_DNA"/>
</dbReference>
<proteinExistence type="predicted"/>
<dbReference type="VEuPathDB" id="HostDB:ENSG00000176155"/>
<sequence>EEHGRQSHSSSSFASGTLQDMWRLLDLGSSPSGVTSQGDSTPELHSVLKEAVAA</sequence>
<dbReference type="OpenTargets" id="ENSG00000176155"/>
<feature type="region of interest" description="Disordered" evidence="1">
    <location>
        <begin position="24"/>
        <end position="45"/>
    </location>
</feature>
<evidence type="ECO:0000313" key="2">
    <source>
        <dbReference type="Ensembl" id="ENSP00000463946.1"/>
    </source>
</evidence>
<evidence type="ECO:0000256" key="1">
    <source>
        <dbReference type="SAM" id="MobiDB-lite"/>
    </source>
</evidence>
<name>J3QQX7_HUMAN</name>
<dbReference type="UCSC" id="uc060lwl.1">
    <property type="organism name" value="human"/>
</dbReference>
<gene>
    <name evidence="2" type="primary">CCDC57</name>
</gene>
<dbReference type="Ensembl" id="ENST00000583593.2">
    <property type="protein sequence ID" value="ENSP00000463946.1"/>
    <property type="gene ID" value="ENSG00000176155.22"/>
</dbReference>
<dbReference type="OrthoDB" id="568502at2759"/>
<organism evidence="2 3">
    <name type="scientific">Homo sapiens</name>
    <name type="common">Human</name>
    <dbReference type="NCBI Taxonomy" id="9606"/>
    <lineage>
        <taxon>Eukaryota</taxon>
        <taxon>Metazoa</taxon>
        <taxon>Chordata</taxon>
        <taxon>Craniata</taxon>
        <taxon>Vertebrata</taxon>
        <taxon>Euteleostomi</taxon>
        <taxon>Mammalia</taxon>
        <taxon>Eutheria</taxon>
        <taxon>Euarchontoglires</taxon>
        <taxon>Primates</taxon>
        <taxon>Haplorrhini</taxon>
        <taxon>Catarrhini</taxon>
        <taxon>Hominidae</taxon>
        <taxon>Homo</taxon>
    </lineage>
</organism>
<evidence type="ECO:0000313" key="3">
    <source>
        <dbReference type="Proteomes" id="UP000005640"/>
    </source>
</evidence>
<dbReference type="ExpressionAtlas" id="J3QQX7">
    <property type="expression patterns" value="baseline and differential"/>
</dbReference>
<accession>J3QQX7</accession>
<dbReference type="Bgee" id="ENSG00000176155">
    <property type="expression patterns" value="Expressed in right uterine tube and 130 other cell types or tissues"/>
</dbReference>
<reference evidence="2 3" key="2">
    <citation type="journal article" date="2004" name="Nature">
        <title>Finishing the euchromatic sequence of the human genome.</title>
        <authorList>
            <consortium name="International Human Genome Sequencing Consortium"/>
        </authorList>
    </citation>
    <scope>NUCLEOTIDE SEQUENCE [LARGE SCALE GENOMIC DNA]</scope>
</reference>